<keyword evidence="4 7" id="KW-0378">Hydrolase</keyword>
<dbReference type="CDD" id="cd06562">
    <property type="entry name" value="GH20_HexA_HexB-like"/>
    <property type="match status" value="1"/>
</dbReference>
<evidence type="ECO:0000256" key="4">
    <source>
        <dbReference type="ARBA" id="ARBA00022801"/>
    </source>
</evidence>
<proteinExistence type="inferred from homology"/>
<dbReference type="Pfam" id="PF14845">
    <property type="entry name" value="Glycohydro_20b2"/>
    <property type="match status" value="1"/>
</dbReference>
<dbReference type="PANTHER" id="PTHR22600">
    <property type="entry name" value="BETA-HEXOSAMINIDASE"/>
    <property type="match status" value="1"/>
</dbReference>
<dbReference type="Proteomes" id="UP000242180">
    <property type="component" value="Unassembled WGS sequence"/>
</dbReference>
<dbReference type="OMA" id="STSYYNW"/>
<evidence type="ECO:0000256" key="6">
    <source>
        <dbReference type="ARBA" id="ARBA00023295"/>
    </source>
</evidence>
<comment type="similarity">
    <text evidence="2 7">Belongs to the glycosyl hydrolase 20 family.</text>
</comment>
<dbReference type="FunFam" id="3.20.20.80:FF:000063">
    <property type="entry name" value="Beta-hexosaminidase"/>
    <property type="match status" value="1"/>
</dbReference>
<evidence type="ECO:0000313" key="12">
    <source>
        <dbReference type="Proteomes" id="UP000242180"/>
    </source>
</evidence>
<keyword evidence="12" id="KW-1185">Reference proteome</keyword>
<evidence type="ECO:0000256" key="1">
    <source>
        <dbReference type="ARBA" id="ARBA00001231"/>
    </source>
</evidence>
<dbReference type="GO" id="GO:0004563">
    <property type="term" value="F:beta-N-acetylhexosaminidase activity"/>
    <property type="evidence" value="ECO:0007669"/>
    <property type="project" value="UniProtKB-EC"/>
</dbReference>
<sequence>MKLTTIAAAAALLYAATAALAKTFLFPIPQSVEWTGHASQLTSGFSITTQGRVHKHVKDAAKRYAQLIRKEQWVPVQVAYGQYKSDVDIGGKIQGLTVKVKDNDCALDLGVDESYTLEVPEGGGKATLEAATWVGALRGLETFSQLVVKTDQKLVAHTAKIEDKPSYVHRGLMLDTSRNYYPLEDLLRTIDAMSYNKLNVFHWHVTDSQSWPLQFKSHPELSEKAAYSQDEIYTAKDVKQLISYAESRGVRVILELDMPAHTATIGESHPDYIVCGDKFWADYAAEPPAGQLHPLKDEVFELVKDIVKEGTSMFPDSVYHGGGDEIKASCWETNEDVQKYMKQHNVTANEIWFEWTNKLVDYIQSETKKRPMLWEDPIRDGGRVSNDTIVQVWTAPPQNFTSLGHDVVISTSDYFYLDCGHGGWVGNDPRYYSPTQQATPEDTLNYGGSGGSWCAPFKTWQRIYSFDLTYGIPDDSPGKVLGGECALWSEQSGPTVLDARLWPRAGAAAEIYWSGNYDSDHKKRTLSDVLPRFSDWVFRLNARGIGAEPIQPKYCFKHPEKCNLNDPAQES</sequence>
<dbReference type="PRINTS" id="PR00738">
    <property type="entry name" value="GLHYDRLASE20"/>
</dbReference>
<protein>
    <recommendedName>
        <fullName evidence="7">Beta-hexosaminidase</fullName>
        <ecNumber evidence="7">3.2.1.52</ecNumber>
    </recommendedName>
</protein>
<dbReference type="InterPro" id="IPR029018">
    <property type="entry name" value="Hex-like_dom2"/>
</dbReference>
<dbReference type="InterPro" id="IPR025705">
    <property type="entry name" value="Beta_hexosaminidase_sua/sub"/>
</dbReference>
<comment type="caution">
    <text evidence="11">The sequence shown here is derived from an EMBL/GenBank/DDBJ whole genome shotgun (WGS) entry which is preliminary data.</text>
</comment>
<dbReference type="OrthoDB" id="428480at2759"/>
<dbReference type="InterPro" id="IPR017853">
    <property type="entry name" value="GH"/>
</dbReference>
<dbReference type="InterPro" id="IPR015883">
    <property type="entry name" value="Glyco_hydro_20_cat"/>
</dbReference>
<dbReference type="Pfam" id="PF00728">
    <property type="entry name" value="Glyco_hydro_20"/>
    <property type="match status" value="1"/>
</dbReference>
<reference evidence="11 12" key="1">
    <citation type="submission" date="2016-07" db="EMBL/GenBank/DDBJ databases">
        <title>Pervasive Adenine N6-methylation of Active Genes in Fungi.</title>
        <authorList>
            <consortium name="DOE Joint Genome Institute"/>
            <person name="Mondo S.J."/>
            <person name="Dannebaum R.O."/>
            <person name="Kuo R.C."/>
            <person name="Labutti K."/>
            <person name="Haridas S."/>
            <person name="Kuo A."/>
            <person name="Salamov A."/>
            <person name="Ahrendt S.R."/>
            <person name="Lipzen A."/>
            <person name="Sullivan W."/>
            <person name="Andreopoulos W.B."/>
            <person name="Clum A."/>
            <person name="Lindquist E."/>
            <person name="Daum C."/>
            <person name="Ramamoorthy G.K."/>
            <person name="Gryganskyi A."/>
            <person name="Culley D."/>
            <person name="Magnuson J.K."/>
            <person name="James T.Y."/>
            <person name="O'Malley M.A."/>
            <person name="Stajich J.E."/>
            <person name="Spatafora J.W."/>
            <person name="Visel A."/>
            <person name="Grigoriev I.V."/>
        </authorList>
    </citation>
    <scope>NUCLEOTIDE SEQUENCE [LARGE SCALE GENOMIC DNA]</scope>
    <source>
        <strain evidence="11 12">NRRL 2496</strain>
    </source>
</reference>
<keyword evidence="5" id="KW-0325">Glycoprotein</keyword>
<dbReference type="GO" id="GO:0030203">
    <property type="term" value="P:glycosaminoglycan metabolic process"/>
    <property type="evidence" value="ECO:0007669"/>
    <property type="project" value="TreeGrafter"/>
</dbReference>
<evidence type="ECO:0000259" key="9">
    <source>
        <dbReference type="Pfam" id="PF00728"/>
    </source>
</evidence>
<evidence type="ECO:0000259" key="10">
    <source>
        <dbReference type="Pfam" id="PF14845"/>
    </source>
</evidence>
<dbReference type="STRING" id="13706.A0A1X2H9Q3"/>
<evidence type="ECO:0000256" key="2">
    <source>
        <dbReference type="ARBA" id="ARBA00006285"/>
    </source>
</evidence>
<gene>
    <name evidence="11" type="ORF">BCR43DRAFT_492942</name>
</gene>
<keyword evidence="6 7" id="KW-0326">Glycosidase</keyword>
<dbReference type="AlphaFoldDB" id="A0A1X2H9Q3"/>
<dbReference type="PANTHER" id="PTHR22600:SF26">
    <property type="entry name" value="BETA-N-ACETYLHEXOSAMINIDASE"/>
    <property type="match status" value="1"/>
</dbReference>
<evidence type="ECO:0000313" key="11">
    <source>
        <dbReference type="EMBL" id="ORY95401.1"/>
    </source>
</evidence>
<dbReference type="InterPro" id="IPR029019">
    <property type="entry name" value="HEX_eukaryotic_N"/>
</dbReference>
<dbReference type="SUPFAM" id="SSF55545">
    <property type="entry name" value="beta-N-acetylhexosaminidase-like domain"/>
    <property type="match status" value="1"/>
</dbReference>
<dbReference type="GO" id="GO:0005975">
    <property type="term" value="P:carbohydrate metabolic process"/>
    <property type="evidence" value="ECO:0007669"/>
    <property type="project" value="InterPro"/>
</dbReference>
<dbReference type="Gene3D" id="3.20.20.80">
    <property type="entry name" value="Glycosidases"/>
    <property type="match status" value="1"/>
</dbReference>
<feature type="domain" description="Glycoside hydrolase family 20 catalytic" evidence="9">
    <location>
        <begin position="167"/>
        <end position="515"/>
    </location>
</feature>
<evidence type="ECO:0000256" key="7">
    <source>
        <dbReference type="PIRNR" id="PIRNR001093"/>
    </source>
</evidence>
<comment type="catalytic activity">
    <reaction evidence="1 7">
        <text>Hydrolysis of terminal non-reducing N-acetyl-D-hexosamine residues in N-acetyl-beta-D-hexosaminides.</text>
        <dbReference type="EC" id="3.2.1.52"/>
    </reaction>
</comment>
<name>A0A1X2H9Q3_SYNRA</name>
<organism evidence="11 12">
    <name type="scientific">Syncephalastrum racemosum</name>
    <name type="common">Filamentous fungus</name>
    <dbReference type="NCBI Taxonomy" id="13706"/>
    <lineage>
        <taxon>Eukaryota</taxon>
        <taxon>Fungi</taxon>
        <taxon>Fungi incertae sedis</taxon>
        <taxon>Mucoromycota</taxon>
        <taxon>Mucoromycotina</taxon>
        <taxon>Mucoromycetes</taxon>
        <taxon>Mucorales</taxon>
        <taxon>Syncephalastraceae</taxon>
        <taxon>Syncephalastrum</taxon>
    </lineage>
</organism>
<dbReference type="InParanoid" id="A0A1X2H9Q3"/>
<evidence type="ECO:0000256" key="8">
    <source>
        <dbReference type="PIRSR" id="PIRSR001093-1"/>
    </source>
</evidence>
<dbReference type="PIRSF" id="PIRSF001093">
    <property type="entry name" value="B-hxosamndse_ab_euk"/>
    <property type="match status" value="1"/>
</dbReference>
<dbReference type="SUPFAM" id="SSF51445">
    <property type="entry name" value="(Trans)glycosidases"/>
    <property type="match status" value="1"/>
</dbReference>
<evidence type="ECO:0000256" key="5">
    <source>
        <dbReference type="ARBA" id="ARBA00023180"/>
    </source>
</evidence>
<dbReference type="EC" id="3.2.1.52" evidence="7"/>
<feature type="domain" description="Beta-hexosaminidase eukaryotic type N-terminal" evidence="10">
    <location>
        <begin position="25"/>
        <end position="146"/>
    </location>
</feature>
<dbReference type="GO" id="GO:0016020">
    <property type="term" value="C:membrane"/>
    <property type="evidence" value="ECO:0007669"/>
    <property type="project" value="TreeGrafter"/>
</dbReference>
<dbReference type="Gene3D" id="3.30.379.10">
    <property type="entry name" value="Chitobiase/beta-hexosaminidase domain 2-like"/>
    <property type="match status" value="1"/>
</dbReference>
<keyword evidence="3" id="KW-0732">Signal</keyword>
<dbReference type="EMBL" id="MCGN01000006">
    <property type="protein sequence ID" value="ORY95401.1"/>
    <property type="molecule type" value="Genomic_DNA"/>
</dbReference>
<accession>A0A1X2H9Q3</accession>
<evidence type="ECO:0000256" key="3">
    <source>
        <dbReference type="ARBA" id="ARBA00022729"/>
    </source>
</evidence>
<feature type="active site" description="Proton donor" evidence="8">
    <location>
        <position position="325"/>
    </location>
</feature>